<dbReference type="GO" id="GO:0010038">
    <property type="term" value="P:response to metal ion"/>
    <property type="evidence" value="ECO:0007669"/>
    <property type="project" value="InterPro"/>
</dbReference>
<dbReference type="AlphaFoldDB" id="A0A5C7IG86"/>
<comment type="caution">
    <text evidence="2">The sequence shown here is derived from an EMBL/GenBank/DDBJ whole genome shotgun (WGS) entry which is preliminary data.</text>
</comment>
<keyword evidence="3" id="KW-1185">Reference proteome</keyword>
<organism evidence="2 3">
    <name type="scientific">Acer yangbiense</name>
    <dbReference type="NCBI Taxonomy" id="1000413"/>
    <lineage>
        <taxon>Eukaryota</taxon>
        <taxon>Viridiplantae</taxon>
        <taxon>Streptophyta</taxon>
        <taxon>Embryophyta</taxon>
        <taxon>Tracheophyta</taxon>
        <taxon>Spermatophyta</taxon>
        <taxon>Magnoliopsida</taxon>
        <taxon>eudicotyledons</taxon>
        <taxon>Gunneridae</taxon>
        <taxon>Pentapetalae</taxon>
        <taxon>rosids</taxon>
        <taxon>malvids</taxon>
        <taxon>Sapindales</taxon>
        <taxon>Sapindaceae</taxon>
        <taxon>Hippocastanoideae</taxon>
        <taxon>Acereae</taxon>
        <taxon>Acer</taxon>
    </lineage>
</organism>
<evidence type="ECO:0000259" key="1">
    <source>
        <dbReference type="Pfam" id="PF09328"/>
    </source>
</evidence>
<dbReference type="GO" id="GO:0046938">
    <property type="term" value="P:phytochelatin biosynthetic process"/>
    <property type="evidence" value="ECO:0007669"/>
    <property type="project" value="InterPro"/>
</dbReference>
<dbReference type="GO" id="GO:0046872">
    <property type="term" value="F:metal ion binding"/>
    <property type="evidence" value="ECO:0007669"/>
    <property type="project" value="InterPro"/>
</dbReference>
<evidence type="ECO:0000313" key="3">
    <source>
        <dbReference type="Proteomes" id="UP000323000"/>
    </source>
</evidence>
<dbReference type="Proteomes" id="UP000323000">
    <property type="component" value="Chromosome 2"/>
</dbReference>
<dbReference type="InterPro" id="IPR015407">
    <property type="entry name" value="Phytochelatin_synthase_C"/>
</dbReference>
<dbReference type="Pfam" id="PF09328">
    <property type="entry name" value="Phytochelatin_C"/>
    <property type="match status" value="1"/>
</dbReference>
<accession>A0A5C7IG86</accession>
<feature type="domain" description="Phytochelatin synthase C-terminal" evidence="1">
    <location>
        <begin position="1"/>
        <end position="50"/>
    </location>
</feature>
<dbReference type="GO" id="GO:0016756">
    <property type="term" value="F:glutathione gamma-glutamylcysteinyltransferase activity"/>
    <property type="evidence" value="ECO:0007669"/>
    <property type="project" value="InterPro"/>
</dbReference>
<dbReference type="EMBL" id="VAHF01000002">
    <property type="protein sequence ID" value="TXG68151.1"/>
    <property type="molecule type" value="Genomic_DNA"/>
</dbReference>
<reference evidence="3" key="1">
    <citation type="journal article" date="2019" name="Gigascience">
        <title>De novo genome assembly of the endangered Acer yangbiense, a plant species with extremely small populations endemic to Yunnan Province, China.</title>
        <authorList>
            <person name="Yang J."/>
            <person name="Wariss H.M."/>
            <person name="Tao L."/>
            <person name="Zhang R."/>
            <person name="Yun Q."/>
            <person name="Hollingsworth P."/>
            <person name="Dao Z."/>
            <person name="Luo G."/>
            <person name="Guo H."/>
            <person name="Ma Y."/>
            <person name="Sun W."/>
        </authorList>
    </citation>
    <scope>NUCLEOTIDE SEQUENCE [LARGE SCALE GENOMIC DNA]</scope>
    <source>
        <strain evidence="3">cv. Malutang</strain>
    </source>
</reference>
<name>A0A5C7IG86_9ROSI</name>
<proteinExistence type="predicted"/>
<gene>
    <name evidence="2" type="ORF">EZV62_003086</name>
</gene>
<evidence type="ECO:0000313" key="2">
    <source>
        <dbReference type="EMBL" id="TXG68151.1"/>
    </source>
</evidence>
<protein>
    <recommendedName>
        <fullName evidence="1">Phytochelatin synthase C-terminal domain-containing protein</fullName>
    </recommendedName>
</protein>
<sequence length="184" mass="21661">MHPSKGDVLTVLLFALPQHTWSSIKEEKLVEQFSSLLSIYNLPSLLEEELQAELKHKDKELKNLQYPTYGISEDNCRNLGIFGRILDENRRRIEENGRRFSERRRIGIVFEGNRRRIEKGNTGFVKEEEARDFVGFVEGEEDVLQSSCEMKGETARVVSETKRRFYSNDFNSKRWRVWRGCNEI</sequence>